<evidence type="ECO:0000313" key="1">
    <source>
        <dbReference type="EMBL" id="MED6125587.1"/>
    </source>
</evidence>
<sequence length="318" mass="36189">MAPLIWSSPLHAKAPLRSREESSPSPLPLSSPSMSPQFIFFTDLVTKPKSELYQMQGIRVSVGKNNHNDLILGKKIKTLIANLWKIGTLVFSAFSSFVRLDSLKYIGKLGRNKKWSTLRIRYFMDIEELIVILRANLVSEQEINRRSGTQIGYEYELKNVPSTKSVTRACNHVKNTEERKREIEIKPIKGAWSWIEVLCVPMNTTNLNLQIEWTARNGTPAPCPSRARALDVDFVIKKRVARPGYLGRTAARSTPILIWTIIYRCEAMGVSFPTALESSHLDLCSSNYDQNSDRRSGLTALGEFLRTNLRMRIRHRIA</sequence>
<organism evidence="1 2">
    <name type="scientific">Stylosanthes scabra</name>
    <dbReference type="NCBI Taxonomy" id="79078"/>
    <lineage>
        <taxon>Eukaryota</taxon>
        <taxon>Viridiplantae</taxon>
        <taxon>Streptophyta</taxon>
        <taxon>Embryophyta</taxon>
        <taxon>Tracheophyta</taxon>
        <taxon>Spermatophyta</taxon>
        <taxon>Magnoliopsida</taxon>
        <taxon>eudicotyledons</taxon>
        <taxon>Gunneridae</taxon>
        <taxon>Pentapetalae</taxon>
        <taxon>rosids</taxon>
        <taxon>fabids</taxon>
        <taxon>Fabales</taxon>
        <taxon>Fabaceae</taxon>
        <taxon>Papilionoideae</taxon>
        <taxon>50 kb inversion clade</taxon>
        <taxon>dalbergioids sensu lato</taxon>
        <taxon>Dalbergieae</taxon>
        <taxon>Pterocarpus clade</taxon>
        <taxon>Stylosanthes</taxon>
    </lineage>
</organism>
<gene>
    <name evidence="1" type="ORF">PIB30_069922</name>
</gene>
<protein>
    <submittedName>
        <fullName evidence="1">Uncharacterized protein</fullName>
    </submittedName>
</protein>
<comment type="caution">
    <text evidence="1">The sequence shown here is derived from an EMBL/GenBank/DDBJ whole genome shotgun (WGS) entry which is preliminary data.</text>
</comment>
<reference evidence="1 2" key="1">
    <citation type="journal article" date="2023" name="Plants (Basel)">
        <title>Bridging the Gap: Combining Genomics and Transcriptomics Approaches to Understand Stylosanthes scabra, an Orphan Legume from the Brazilian Caatinga.</title>
        <authorList>
            <person name="Ferreira-Neto J.R.C."/>
            <person name="da Silva M.D."/>
            <person name="Binneck E."/>
            <person name="de Melo N.F."/>
            <person name="da Silva R.H."/>
            <person name="de Melo A.L.T.M."/>
            <person name="Pandolfi V."/>
            <person name="Bustamante F.O."/>
            <person name="Brasileiro-Vidal A.C."/>
            <person name="Benko-Iseppon A.M."/>
        </authorList>
    </citation>
    <scope>NUCLEOTIDE SEQUENCE [LARGE SCALE GENOMIC DNA]</scope>
    <source>
        <tissue evidence="1">Leaves</tissue>
    </source>
</reference>
<accession>A0ABU6RNA7</accession>
<dbReference type="Proteomes" id="UP001341840">
    <property type="component" value="Unassembled WGS sequence"/>
</dbReference>
<dbReference type="EMBL" id="JASCZI010030985">
    <property type="protein sequence ID" value="MED6125587.1"/>
    <property type="molecule type" value="Genomic_DNA"/>
</dbReference>
<keyword evidence="2" id="KW-1185">Reference proteome</keyword>
<proteinExistence type="predicted"/>
<name>A0ABU6RNA7_9FABA</name>
<evidence type="ECO:0000313" key="2">
    <source>
        <dbReference type="Proteomes" id="UP001341840"/>
    </source>
</evidence>